<feature type="region of interest" description="Disordered" evidence="2">
    <location>
        <begin position="56"/>
        <end position="92"/>
    </location>
</feature>
<feature type="compositionally biased region" description="Polar residues" evidence="2">
    <location>
        <begin position="443"/>
        <end position="480"/>
    </location>
</feature>
<reference evidence="3" key="2">
    <citation type="submission" date="2020-11" db="EMBL/GenBank/DDBJ databases">
        <authorList>
            <person name="McCartney M.A."/>
            <person name="Auch B."/>
            <person name="Kono T."/>
            <person name="Mallez S."/>
            <person name="Becker A."/>
            <person name="Gohl D.M."/>
            <person name="Silverstein K.A.T."/>
            <person name="Koren S."/>
            <person name="Bechman K.B."/>
            <person name="Herman A."/>
            <person name="Abrahante J.E."/>
            <person name="Garbe J."/>
        </authorList>
    </citation>
    <scope>NUCLEOTIDE SEQUENCE</scope>
    <source>
        <strain evidence="3">Duluth1</strain>
        <tissue evidence="3">Whole animal</tissue>
    </source>
</reference>
<evidence type="ECO:0000256" key="1">
    <source>
        <dbReference type="SAM" id="Coils"/>
    </source>
</evidence>
<dbReference type="EMBL" id="JAIWYP010000013">
    <property type="protein sequence ID" value="KAH3717103.1"/>
    <property type="molecule type" value="Genomic_DNA"/>
</dbReference>
<feature type="coiled-coil region" evidence="1">
    <location>
        <begin position="199"/>
        <end position="226"/>
    </location>
</feature>
<evidence type="ECO:0000313" key="4">
    <source>
        <dbReference type="Proteomes" id="UP000828390"/>
    </source>
</evidence>
<keyword evidence="1" id="KW-0175">Coiled coil</keyword>
<feature type="compositionally biased region" description="Pro residues" evidence="2">
    <location>
        <begin position="393"/>
        <end position="404"/>
    </location>
</feature>
<evidence type="ECO:0000313" key="3">
    <source>
        <dbReference type="EMBL" id="KAH3717103.1"/>
    </source>
</evidence>
<name>A0A9D4C4W5_DREPO</name>
<keyword evidence="4" id="KW-1185">Reference proteome</keyword>
<dbReference type="AlphaFoldDB" id="A0A9D4C4W5"/>
<accession>A0A9D4C4W5</accession>
<reference evidence="3" key="1">
    <citation type="journal article" date="2019" name="bioRxiv">
        <title>The Genome of the Zebra Mussel, Dreissena polymorpha: A Resource for Invasive Species Research.</title>
        <authorList>
            <person name="McCartney M.A."/>
            <person name="Auch B."/>
            <person name="Kono T."/>
            <person name="Mallez S."/>
            <person name="Zhang Y."/>
            <person name="Obille A."/>
            <person name="Becker A."/>
            <person name="Abrahante J.E."/>
            <person name="Garbe J."/>
            <person name="Badalamenti J.P."/>
            <person name="Herman A."/>
            <person name="Mangelson H."/>
            <person name="Liachko I."/>
            <person name="Sullivan S."/>
            <person name="Sone E.D."/>
            <person name="Koren S."/>
            <person name="Silverstein K.A.T."/>
            <person name="Beckman K.B."/>
            <person name="Gohl D.M."/>
        </authorList>
    </citation>
    <scope>NUCLEOTIDE SEQUENCE</scope>
    <source>
        <strain evidence="3">Duluth1</strain>
        <tissue evidence="3">Whole animal</tissue>
    </source>
</reference>
<feature type="region of interest" description="Disordered" evidence="2">
    <location>
        <begin position="377"/>
        <end position="507"/>
    </location>
</feature>
<protein>
    <submittedName>
        <fullName evidence="3">Uncharacterized protein</fullName>
    </submittedName>
</protein>
<organism evidence="3 4">
    <name type="scientific">Dreissena polymorpha</name>
    <name type="common">Zebra mussel</name>
    <name type="synonym">Mytilus polymorpha</name>
    <dbReference type="NCBI Taxonomy" id="45954"/>
    <lineage>
        <taxon>Eukaryota</taxon>
        <taxon>Metazoa</taxon>
        <taxon>Spiralia</taxon>
        <taxon>Lophotrochozoa</taxon>
        <taxon>Mollusca</taxon>
        <taxon>Bivalvia</taxon>
        <taxon>Autobranchia</taxon>
        <taxon>Heteroconchia</taxon>
        <taxon>Euheterodonta</taxon>
        <taxon>Imparidentia</taxon>
        <taxon>Neoheterodontei</taxon>
        <taxon>Myida</taxon>
        <taxon>Dreissenoidea</taxon>
        <taxon>Dreissenidae</taxon>
        <taxon>Dreissena</taxon>
    </lineage>
</organism>
<comment type="caution">
    <text evidence="3">The sequence shown here is derived from an EMBL/GenBank/DDBJ whole genome shotgun (WGS) entry which is preliminary data.</text>
</comment>
<feature type="compositionally biased region" description="Polar residues" evidence="2">
    <location>
        <begin position="380"/>
        <end position="389"/>
    </location>
</feature>
<sequence>MGPLFPTVAYRVDTCQYCPHTIPPPLIDDIAPMENDLFPRGDECENVTPKLQFTAETTSTKRTEPPSHQQIAPPSPRSTAPYAPHTGSQVTHNQDVNAQPGPLNHVDQAYRLPGNLQPRDRGNTTCMSAEPTLQFPDDDRTDQGIDCENKDPGVHSKKLIGGKTTSILKISNPAKNSVPGKPNKKKNENRQDSDIQQQLEFSIATLSKLEKKIDVLELKNKILSIQNKAPHTPNQYYSTDPVPTTANYPVDGNPVSAQKHRLEDRISALENELLKTRINSLENLHQLSNQLNGLLMANRQYSFFPSQTPIYPCNHSMPPSTHYIPSAVPQMSTGQPGMSPISCHIPTAVPQMSAGFPSWVPPPYTRPLPAGFSAWPPSAPQMTKGQPTWSAAHPPPRFTVPYAPPTGSQITNNQDTNTQPGPLNHFDQAHRLPGNLQPRDRGNSTYMSAEPIQSQQDRVSSSQERSLTQYSAGQSGSALTRESRQRSTLGDPIGGGRQYHHHSSTTKRVTWLDRKRCRSDVKDWRVMRPNGTTANHSTPKNPALLMPTLSTFQMCQ</sequence>
<feature type="region of interest" description="Disordered" evidence="2">
    <location>
        <begin position="148"/>
        <end position="195"/>
    </location>
</feature>
<evidence type="ECO:0000256" key="2">
    <source>
        <dbReference type="SAM" id="MobiDB-lite"/>
    </source>
</evidence>
<gene>
    <name evidence="3" type="ORF">DPMN_059881</name>
</gene>
<feature type="compositionally biased region" description="Polar residues" evidence="2">
    <location>
        <begin position="163"/>
        <end position="175"/>
    </location>
</feature>
<proteinExistence type="predicted"/>
<feature type="compositionally biased region" description="Polar residues" evidence="2">
    <location>
        <begin position="406"/>
        <end position="421"/>
    </location>
</feature>
<dbReference type="Proteomes" id="UP000828390">
    <property type="component" value="Unassembled WGS sequence"/>
</dbReference>